<feature type="compositionally biased region" description="Basic and acidic residues" evidence="1">
    <location>
        <begin position="129"/>
        <end position="138"/>
    </location>
</feature>
<dbReference type="Proteomes" id="UP001159428">
    <property type="component" value="Unassembled WGS sequence"/>
</dbReference>
<dbReference type="EMBL" id="CALNXJ010000007">
    <property type="protein sequence ID" value="CAH3043879.1"/>
    <property type="molecule type" value="Genomic_DNA"/>
</dbReference>
<keyword evidence="3" id="KW-1185">Reference proteome</keyword>
<feature type="region of interest" description="Disordered" evidence="1">
    <location>
        <begin position="114"/>
        <end position="152"/>
    </location>
</feature>
<sequence length="191" mass="21887">MRRGMNNQQHDLPVSLPCEFCGSLIQQDALDAHQRECQCLEETEDSQIPLVVEDRDGAFREMLRRPDNFTSSNSHDNIETESEDNSIVALPCEICGELCPSDKLMEHQEQCIREGEGVQGSGSASENEEPLHRSDRPRLFHQNPLDNGREDDPFTFANFTMEGAPYDLMANIFCDLDDGRWPFEMMRNMWS</sequence>
<reference evidence="2 3" key="1">
    <citation type="submission" date="2022-05" db="EMBL/GenBank/DDBJ databases">
        <authorList>
            <consortium name="Genoscope - CEA"/>
            <person name="William W."/>
        </authorList>
    </citation>
    <scope>NUCLEOTIDE SEQUENCE [LARGE SCALE GENOMIC DNA]</scope>
</reference>
<protein>
    <submittedName>
        <fullName evidence="2">Uncharacterized protein</fullName>
    </submittedName>
</protein>
<proteinExistence type="predicted"/>
<accession>A0AAU9W4F9</accession>
<gene>
    <name evidence="2" type="ORF">PMEA_00031771</name>
</gene>
<evidence type="ECO:0000313" key="3">
    <source>
        <dbReference type="Proteomes" id="UP001159428"/>
    </source>
</evidence>
<organism evidence="2 3">
    <name type="scientific">Pocillopora meandrina</name>
    <dbReference type="NCBI Taxonomy" id="46732"/>
    <lineage>
        <taxon>Eukaryota</taxon>
        <taxon>Metazoa</taxon>
        <taxon>Cnidaria</taxon>
        <taxon>Anthozoa</taxon>
        <taxon>Hexacorallia</taxon>
        <taxon>Scleractinia</taxon>
        <taxon>Astrocoeniina</taxon>
        <taxon>Pocilloporidae</taxon>
        <taxon>Pocillopora</taxon>
    </lineage>
</organism>
<comment type="caution">
    <text evidence="2">The sequence shown here is derived from an EMBL/GenBank/DDBJ whole genome shotgun (WGS) entry which is preliminary data.</text>
</comment>
<dbReference type="AlphaFoldDB" id="A0AAU9W4F9"/>
<evidence type="ECO:0000313" key="2">
    <source>
        <dbReference type="EMBL" id="CAH3043879.1"/>
    </source>
</evidence>
<evidence type="ECO:0000256" key="1">
    <source>
        <dbReference type="SAM" id="MobiDB-lite"/>
    </source>
</evidence>
<name>A0AAU9W4F9_9CNID</name>